<dbReference type="RefSeq" id="WP_378081573.1">
    <property type="nucleotide sequence ID" value="NZ_JBHLZO010000001.1"/>
</dbReference>
<gene>
    <name evidence="2" type="ORF">HGA03_05185</name>
</gene>
<dbReference type="Proteomes" id="UP000581206">
    <property type="component" value="Unassembled WGS sequence"/>
</dbReference>
<accession>A0A7X6QYE0</accession>
<evidence type="ECO:0000256" key="1">
    <source>
        <dbReference type="SAM" id="MobiDB-lite"/>
    </source>
</evidence>
<dbReference type="InterPro" id="IPR000415">
    <property type="entry name" value="Nitroreductase-like"/>
</dbReference>
<reference evidence="2 3" key="1">
    <citation type="submission" date="2020-04" db="EMBL/GenBank/DDBJ databases">
        <title>MicrobeNet Type strains.</title>
        <authorList>
            <person name="Nicholson A.C."/>
        </authorList>
    </citation>
    <scope>NUCLEOTIDE SEQUENCE [LARGE SCALE GENOMIC DNA]</scope>
    <source>
        <strain evidence="2 3">ATCC BAA-788</strain>
    </source>
</reference>
<proteinExistence type="predicted"/>
<dbReference type="Gene3D" id="3.40.109.10">
    <property type="entry name" value="NADH Oxidase"/>
    <property type="match status" value="1"/>
</dbReference>
<sequence length="192" mass="20196">MLSEPVLQLQDVLAVLAQKSSATADLLALSAQVEDRLRDDPAYLAEVAGWAHRHDGRGIPGRAHSSADRSGRVPARDFSASPASPDGDRPRGDYEVQSTLIVLSTADDQPADRFAAGRALQRAALALTADGLGTGLAGQLVEDPDTRARAAELLGIDGRTVQQVLRVGRPPADLVAGRSGRLPLRAVLSQAR</sequence>
<evidence type="ECO:0000313" key="3">
    <source>
        <dbReference type="Proteomes" id="UP000581206"/>
    </source>
</evidence>
<dbReference type="AlphaFoldDB" id="A0A7X6QYE0"/>
<dbReference type="EMBL" id="JAAXOX010000002">
    <property type="protein sequence ID" value="NKY22057.1"/>
    <property type="molecule type" value="Genomic_DNA"/>
</dbReference>
<comment type="caution">
    <text evidence="2">The sequence shown here is derived from an EMBL/GenBank/DDBJ whole genome shotgun (WGS) entry which is preliminary data.</text>
</comment>
<protein>
    <recommendedName>
        <fullName evidence="4">Nitroreductase domain-containing protein</fullName>
    </recommendedName>
</protein>
<evidence type="ECO:0000313" key="2">
    <source>
        <dbReference type="EMBL" id="NKY22057.1"/>
    </source>
</evidence>
<evidence type="ECO:0008006" key="4">
    <source>
        <dbReference type="Google" id="ProtNLM"/>
    </source>
</evidence>
<keyword evidence="3" id="KW-1185">Reference proteome</keyword>
<dbReference type="GO" id="GO:0016491">
    <property type="term" value="F:oxidoreductase activity"/>
    <property type="evidence" value="ECO:0007669"/>
    <property type="project" value="InterPro"/>
</dbReference>
<name>A0A7X6QYE0_9CELL</name>
<organism evidence="2 3">
    <name type="scientific">Cellulomonas denverensis</name>
    <dbReference type="NCBI Taxonomy" id="264297"/>
    <lineage>
        <taxon>Bacteria</taxon>
        <taxon>Bacillati</taxon>
        <taxon>Actinomycetota</taxon>
        <taxon>Actinomycetes</taxon>
        <taxon>Micrococcales</taxon>
        <taxon>Cellulomonadaceae</taxon>
        <taxon>Cellulomonas</taxon>
    </lineage>
</organism>
<feature type="region of interest" description="Disordered" evidence="1">
    <location>
        <begin position="54"/>
        <end position="93"/>
    </location>
</feature>
<dbReference type="SUPFAM" id="SSF55469">
    <property type="entry name" value="FMN-dependent nitroreductase-like"/>
    <property type="match status" value="1"/>
</dbReference>
<feature type="compositionally biased region" description="Basic and acidic residues" evidence="1">
    <location>
        <begin position="65"/>
        <end position="75"/>
    </location>
</feature>